<dbReference type="Proteomes" id="UP000652761">
    <property type="component" value="Unassembled WGS sequence"/>
</dbReference>
<feature type="region of interest" description="Disordered" evidence="1">
    <location>
        <begin position="164"/>
        <end position="256"/>
    </location>
</feature>
<name>A0A843TQJ2_COLES</name>
<dbReference type="EMBL" id="NMUH01000075">
    <property type="protein sequence ID" value="MQL70699.1"/>
    <property type="molecule type" value="Genomic_DNA"/>
</dbReference>
<accession>A0A843TQJ2</accession>
<feature type="compositionally biased region" description="Basic and acidic residues" evidence="1">
    <location>
        <begin position="245"/>
        <end position="256"/>
    </location>
</feature>
<keyword evidence="3" id="KW-1185">Reference proteome</keyword>
<reference evidence="2" key="1">
    <citation type="submission" date="2017-07" db="EMBL/GenBank/DDBJ databases">
        <title>Taro Niue Genome Assembly and Annotation.</title>
        <authorList>
            <person name="Atibalentja N."/>
            <person name="Keating K."/>
            <person name="Fields C.J."/>
        </authorList>
    </citation>
    <scope>NUCLEOTIDE SEQUENCE</scope>
    <source>
        <strain evidence="2">Niue_2</strain>
        <tissue evidence="2">Leaf</tissue>
    </source>
</reference>
<dbReference type="AlphaFoldDB" id="A0A843TQJ2"/>
<feature type="compositionally biased region" description="Basic and acidic residues" evidence="1">
    <location>
        <begin position="186"/>
        <end position="205"/>
    </location>
</feature>
<proteinExistence type="predicted"/>
<evidence type="ECO:0000256" key="1">
    <source>
        <dbReference type="SAM" id="MobiDB-lite"/>
    </source>
</evidence>
<evidence type="ECO:0000313" key="2">
    <source>
        <dbReference type="EMBL" id="MQL70699.1"/>
    </source>
</evidence>
<comment type="caution">
    <text evidence="2">The sequence shown here is derived from an EMBL/GenBank/DDBJ whole genome shotgun (WGS) entry which is preliminary data.</text>
</comment>
<organism evidence="2 3">
    <name type="scientific">Colocasia esculenta</name>
    <name type="common">Wild taro</name>
    <name type="synonym">Arum esculentum</name>
    <dbReference type="NCBI Taxonomy" id="4460"/>
    <lineage>
        <taxon>Eukaryota</taxon>
        <taxon>Viridiplantae</taxon>
        <taxon>Streptophyta</taxon>
        <taxon>Embryophyta</taxon>
        <taxon>Tracheophyta</taxon>
        <taxon>Spermatophyta</taxon>
        <taxon>Magnoliopsida</taxon>
        <taxon>Liliopsida</taxon>
        <taxon>Araceae</taxon>
        <taxon>Aroideae</taxon>
        <taxon>Colocasieae</taxon>
        <taxon>Colocasia</taxon>
    </lineage>
</organism>
<gene>
    <name evidence="2" type="ORF">Taro_003011</name>
</gene>
<feature type="region of interest" description="Disordered" evidence="1">
    <location>
        <begin position="1"/>
        <end position="24"/>
    </location>
</feature>
<sequence length="342" mass="38065">MSKGPKSSLRTPHNLFEQGTAHRTNHVLPVRTSCGLSPSSAFKHRAPRSLANVRAGPCTAPLGLEPKAALRFPAAVNAMTRHMPMVKSINHGESQQAIVRTDDCLFPLSLVEARSAHNRTENHIHIFGAICGNDNCHGSRTIFSPESRQQGDIVSPVTRKFTGSRLNWQGSQPRQSPHLQNNRRSHHDDTPLSRRRSRNDEESSRRSQKAPSVLRTPEWRDVSPRRSTTAPPPLRSVVNTNSHGSRHEGSVHSDQELARRLRRVVDLERHMCAIVQRAEGKALRDEDLDFCSPFTVEILEARVSLKLPLPSITPYNGTSDSADHIHGFELHMVFHGASDAAK</sequence>
<feature type="compositionally biased region" description="Polar residues" evidence="1">
    <location>
        <begin position="164"/>
        <end position="182"/>
    </location>
</feature>
<evidence type="ECO:0000313" key="3">
    <source>
        <dbReference type="Proteomes" id="UP000652761"/>
    </source>
</evidence>
<protein>
    <submittedName>
        <fullName evidence="2">Uncharacterized protein</fullName>
    </submittedName>
</protein>